<dbReference type="InterPro" id="IPR052403">
    <property type="entry name" value="LINC-complex_assoc"/>
</dbReference>
<dbReference type="Pfam" id="PF10541">
    <property type="entry name" value="KASH"/>
    <property type="match status" value="1"/>
</dbReference>
<dbReference type="SMART" id="SM01249">
    <property type="entry name" value="KASH"/>
    <property type="match status" value="1"/>
</dbReference>
<evidence type="ECO:0000256" key="6">
    <source>
        <dbReference type="ARBA" id="ARBA00023136"/>
    </source>
</evidence>
<evidence type="ECO:0000256" key="2">
    <source>
        <dbReference type="ARBA" id="ARBA00008619"/>
    </source>
</evidence>
<dbReference type="GO" id="GO:0005640">
    <property type="term" value="C:nuclear outer membrane"/>
    <property type="evidence" value="ECO:0007669"/>
    <property type="project" value="TreeGrafter"/>
</dbReference>
<dbReference type="GO" id="GO:0051015">
    <property type="term" value="F:actin filament binding"/>
    <property type="evidence" value="ECO:0007669"/>
    <property type="project" value="TreeGrafter"/>
</dbReference>
<evidence type="ECO:0000256" key="7">
    <source>
        <dbReference type="ARBA" id="ARBA00023242"/>
    </source>
</evidence>
<keyword evidence="4" id="KW-0677">Repeat</keyword>
<evidence type="ECO:0000259" key="9">
    <source>
        <dbReference type="PROSITE" id="PS51049"/>
    </source>
</evidence>
<keyword evidence="7" id="KW-0539">Nucleus</keyword>
<dbReference type="PANTHER" id="PTHR47535:SF1">
    <property type="entry name" value="NESPRIN-1"/>
    <property type="match status" value="1"/>
</dbReference>
<proteinExistence type="evidence at transcript level"/>
<dbReference type="GO" id="GO:0005737">
    <property type="term" value="C:cytoplasm"/>
    <property type="evidence" value="ECO:0007669"/>
    <property type="project" value="TreeGrafter"/>
</dbReference>
<sequence>MIATRRWLKGRDKDANLPPRLLVARYRQILVLQDQLHRFLPRLKALQDIQDTNLLYDGGSDAEQLHDEPKKKTKEAGEVLALLQSLLALCAIRAGALRKDLLQSNLIPHDGSFEEEIIPFTMEAQESSAAEPLFLARADDAYATPRPWSSLFWGRVARTALPIQLLLLVLLGAASLLPMSEQDFSCVLTNNFARSLDPMLRYPQGPPPV</sequence>
<dbReference type="PROSITE" id="PS51049">
    <property type="entry name" value="KASH"/>
    <property type="match status" value="1"/>
</dbReference>
<dbReference type="PANTHER" id="PTHR47535">
    <property type="entry name" value="MUSCLE-SPECIFIC PROTEIN 300 KDA, ISOFORM G"/>
    <property type="match status" value="1"/>
</dbReference>
<comment type="subcellular location">
    <subcellularLocation>
        <location evidence="1">Nucleus membrane</location>
    </subcellularLocation>
</comment>
<keyword evidence="6 8" id="KW-0472">Membrane</keyword>
<name>A0A1E1X8A6_9ACAR</name>
<comment type="similarity">
    <text evidence="2">Belongs to the nesprin family.</text>
</comment>
<evidence type="ECO:0000256" key="4">
    <source>
        <dbReference type="ARBA" id="ARBA00022737"/>
    </source>
</evidence>
<protein>
    <submittedName>
        <fullName evidence="10">Putative syne2 protein</fullName>
    </submittedName>
</protein>
<dbReference type="GO" id="GO:0007097">
    <property type="term" value="P:nuclear migration"/>
    <property type="evidence" value="ECO:0007669"/>
    <property type="project" value="TreeGrafter"/>
</dbReference>
<evidence type="ECO:0000313" key="10">
    <source>
        <dbReference type="EMBL" id="JAT95493.1"/>
    </source>
</evidence>
<evidence type="ECO:0000256" key="1">
    <source>
        <dbReference type="ARBA" id="ARBA00004126"/>
    </source>
</evidence>
<evidence type="ECO:0000256" key="8">
    <source>
        <dbReference type="PROSITE-ProRule" id="PRU00385"/>
    </source>
</evidence>
<dbReference type="AlphaFoldDB" id="A0A1E1X8A6"/>
<evidence type="ECO:0000256" key="3">
    <source>
        <dbReference type="ARBA" id="ARBA00022692"/>
    </source>
</evidence>
<feature type="topological domain" description="Perinuclear space" evidence="8">
    <location>
        <begin position="180"/>
        <end position="209"/>
    </location>
</feature>
<reference evidence="10" key="1">
    <citation type="journal article" date="2017" name="Front. Cell. Infect. Microbiol.">
        <title>The Distinct Transcriptional Response of the Midgut of Amblyomma sculptum and Amblyomma aureolatum Ticks to Rickettsia rickettsii Correlates to Their Differences in Susceptibility to Infection.</title>
        <authorList>
            <person name="Martins L.A."/>
            <person name="Galletti M.F.B.M."/>
            <person name="Ribeiro J.M."/>
            <person name="Fujita A."/>
            <person name="Costa F.B."/>
            <person name="Labruna M.B."/>
            <person name="Daffre S."/>
            <person name="Fogaca A.C."/>
        </authorList>
    </citation>
    <scope>NUCLEOTIDE SEQUENCE</scope>
</reference>
<dbReference type="GO" id="GO:0034993">
    <property type="term" value="C:meiotic nuclear membrane microtubule tethering complex"/>
    <property type="evidence" value="ECO:0007669"/>
    <property type="project" value="TreeGrafter"/>
</dbReference>
<dbReference type="EMBL" id="GFAC01003695">
    <property type="protein sequence ID" value="JAT95493.1"/>
    <property type="molecule type" value="mRNA"/>
</dbReference>
<keyword evidence="3 8" id="KW-0812">Transmembrane</keyword>
<accession>A0A1E1X8A6</accession>
<feature type="topological domain" description="Cytoplasmic" evidence="8">
    <location>
        <begin position="1"/>
        <end position="158"/>
    </location>
</feature>
<organism evidence="10">
    <name type="scientific">Amblyomma aureolatum</name>
    <dbReference type="NCBI Taxonomy" id="187763"/>
    <lineage>
        <taxon>Eukaryota</taxon>
        <taxon>Metazoa</taxon>
        <taxon>Ecdysozoa</taxon>
        <taxon>Arthropoda</taxon>
        <taxon>Chelicerata</taxon>
        <taxon>Arachnida</taxon>
        <taxon>Acari</taxon>
        <taxon>Parasitiformes</taxon>
        <taxon>Ixodida</taxon>
        <taxon>Ixodoidea</taxon>
        <taxon>Ixodidae</taxon>
        <taxon>Amblyomminae</taxon>
        <taxon>Amblyomma</taxon>
    </lineage>
</organism>
<feature type="domain" description="KASH" evidence="9">
    <location>
        <begin position="150"/>
        <end position="209"/>
    </location>
</feature>
<evidence type="ECO:0000256" key="5">
    <source>
        <dbReference type="ARBA" id="ARBA00022989"/>
    </source>
</evidence>
<keyword evidence="5" id="KW-1133">Transmembrane helix</keyword>
<dbReference type="InterPro" id="IPR012315">
    <property type="entry name" value="KASH"/>
</dbReference>